<comment type="caution">
    <text evidence="2">The sequence shown here is derived from an EMBL/GenBank/DDBJ whole genome shotgun (WGS) entry which is preliminary data.</text>
</comment>
<evidence type="ECO:0000313" key="2">
    <source>
        <dbReference type="EMBL" id="GIM86558.1"/>
    </source>
</evidence>
<dbReference type="SUPFAM" id="SSF47090">
    <property type="entry name" value="PGBD-like"/>
    <property type="match status" value="1"/>
</dbReference>
<dbReference type="InterPro" id="IPR036366">
    <property type="entry name" value="PGBDSf"/>
</dbReference>
<proteinExistence type="predicted"/>
<keyword evidence="3" id="KW-1185">Reference proteome</keyword>
<protein>
    <recommendedName>
        <fullName evidence="1">Peptidoglycan binding-like domain-containing protein</fullName>
    </recommendedName>
</protein>
<dbReference type="Pfam" id="PF01471">
    <property type="entry name" value="PG_binding_1"/>
    <property type="match status" value="1"/>
</dbReference>
<dbReference type="InterPro" id="IPR036365">
    <property type="entry name" value="PGBD-like_sf"/>
</dbReference>
<dbReference type="Gene3D" id="1.10.101.10">
    <property type="entry name" value="PGBD-like superfamily/PGBD"/>
    <property type="match status" value="1"/>
</dbReference>
<evidence type="ECO:0000259" key="1">
    <source>
        <dbReference type="Pfam" id="PF01471"/>
    </source>
</evidence>
<dbReference type="EMBL" id="BOQM01000025">
    <property type="protein sequence ID" value="GIM86558.1"/>
    <property type="molecule type" value="Genomic_DNA"/>
</dbReference>
<reference evidence="2 3" key="1">
    <citation type="submission" date="2021-03" db="EMBL/GenBank/DDBJ databases">
        <title>Whole genome shotgun sequence of Salinispora arenicola NBRC 105043.</title>
        <authorList>
            <person name="Komaki H."/>
            <person name="Tamura T."/>
        </authorList>
    </citation>
    <scope>NUCLEOTIDE SEQUENCE [LARGE SCALE GENOMIC DNA]</scope>
    <source>
        <strain evidence="2 3">NBRC 105043</strain>
    </source>
</reference>
<sequence length="81" mass="9584">MSGYYHHRFRGKTDRQWLTAWTRQLVRRGWPADTYARPGSDGLYGPEYRELVKAFQADQGLTRDGLLGRKPWDAVYRNPIR</sequence>
<gene>
    <name evidence="2" type="ORF">Sar04_32940</name>
</gene>
<dbReference type="InterPro" id="IPR002477">
    <property type="entry name" value="Peptidoglycan-bd-like"/>
</dbReference>
<accession>A0ABQ4JUL2</accession>
<evidence type="ECO:0000313" key="3">
    <source>
        <dbReference type="Proteomes" id="UP000677457"/>
    </source>
</evidence>
<organism evidence="2 3">
    <name type="scientific">Salinispora arenicola</name>
    <dbReference type="NCBI Taxonomy" id="168697"/>
    <lineage>
        <taxon>Bacteria</taxon>
        <taxon>Bacillati</taxon>
        <taxon>Actinomycetota</taxon>
        <taxon>Actinomycetes</taxon>
        <taxon>Micromonosporales</taxon>
        <taxon>Micromonosporaceae</taxon>
        <taxon>Salinispora</taxon>
    </lineage>
</organism>
<name>A0ABQ4JUL2_SALAC</name>
<dbReference type="Proteomes" id="UP000677457">
    <property type="component" value="Unassembled WGS sequence"/>
</dbReference>
<feature type="domain" description="Peptidoglycan binding-like" evidence="1">
    <location>
        <begin position="27"/>
        <end position="74"/>
    </location>
</feature>